<protein>
    <submittedName>
        <fullName evidence="1">Uncharacterized protein</fullName>
    </submittedName>
</protein>
<evidence type="ECO:0000313" key="1">
    <source>
        <dbReference type="EMBL" id="MBX60943.1"/>
    </source>
</evidence>
<accession>A0A2P2Q228</accession>
<dbReference type="AlphaFoldDB" id="A0A2P2Q228"/>
<reference evidence="1" key="1">
    <citation type="submission" date="2018-02" db="EMBL/GenBank/DDBJ databases">
        <title>Rhizophora mucronata_Transcriptome.</title>
        <authorList>
            <person name="Meera S.P."/>
            <person name="Sreeshan A."/>
            <person name="Augustine A."/>
        </authorList>
    </citation>
    <scope>NUCLEOTIDE SEQUENCE</scope>
    <source>
        <tissue evidence="1">Leaf</tissue>
    </source>
</reference>
<name>A0A2P2Q228_RHIMU</name>
<dbReference type="EMBL" id="GGEC01080459">
    <property type="protein sequence ID" value="MBX60943.1"/>
    <property type="molecule type" value="Transcribed_RNA"/>
</dbReference>
<sequence length="78" mass="8988">MRHTTSNSYPSLEGYTHTIHDSASFQGELVTGFQDTKQTYILIVMSTFTRQLPQEIEDKKQKCLALPKKLNSYHHTDT</sequence>
<proteinExistence type="predicted"/>
<organism evidence="1">
    <name type="scientific">Rhizophora mucronata</name>
    <name type="common">Asiatic mangrove</name>
    <dbReference type="NCBI Taxonomy" id="61149"/>
    <lineage>
        <taxon>Eukaryota</taxon>
        <taxon>Viridiplantae</taxon>
        <taxon>Streptophyta</taxon>
        <taxon>Embryophyta</taxon>
        <taxon>Tracheophyta</taxon>
        <taxon>Spermatophyta</taxon>
        <taxon>Magnoliopsida</taxon>
        <taxon>eudicotyledons</taxon>
        <taxon>Gunneridae</taxon>
        <taxon>Pentapetalae</taxon>
        <taxon>rosids</taxon>
        <taxon>fabids</taxon>
        <taxon>Malpighiales</taxon>
        <taxon>Rhizophoraceae</taxon>
        <taxon>Rhizophora</taxon>
    </lineage>
</organism>